<sequence length="312" mass="32408">MRQQLQTALQELTSGSHADATRVVGGDYSLLAATDHALARLSGFNAASEALSLTATAMQKALKVMHDAAQNLATTVLQASAGLNAGQLSTLARAGAQDFQTTVTMLNGQMAGQSLFGGVQAASLPLPDAATLLLAAETAVSGATTAEQLSDQLNSWLADPGGYASLYLGGDPRPPIAIAEGETAALPVTALDPGFRGTLSGLMKMALLDRGLFAGDHAMRASVGLSAAGDLVDSAGERLQIAAGIGMIEQQLSRAQARNSAEKSAHEIRRNGILAADPYETAVRLKDLESRLNAFYTLTSRLSRLTLTDYLR</sequence>
<gene>
    <name evidence="1" type="ORF">H0485_05255</name>
</gene>
<evidence type="ECO:0008006" key="3">
    <source>
        <dbReference type="Google" id="ProtNLM"/>
    </source>
</evidence>
<dbReference type="SUPFAM" id="SSF64518">
    <property type="entry name" value="Phase 1 flagellin"/>
    <property type="match status" value="1"/>
</dbReference>
<comment type="caution">
    <text evidence="1">The sequence shown here is derived from an EMBL/GenBank/DDBJ whole genome shotgun (WGS) entry which is preliminary data.</text>
</comment>
<protein>
    <recommendedName>
        <fullName evidence="3">Flagellin</fullName>
    </recommendedName>
</protein>
<dbReference type="Proteomes" id="UP001198571">
    <property type="component" value="Unassembled WGS sequence"/>
</dbReference>
<proteinExistence type="predicted"/>
<evidence type="ECO:0000313" key="1">
    <source>
        <dbReference type="EMBL" id="MCB5409408.1"/>
    </source>
</evidence>
<dbReference type="EMBL" id="JACDXX010000004">
    <property type="protein sequence ID" value="MCB5409408.1"/>
    <property type="molecule type" value="Genomic_DNA"/>
</dbReference>
<accession>A0ABS8CJQ6</accession>
<name>A0ABS8CJQ6_9RHOB</name>
<keyword evidence="2" id="KW-1185">Reference proteome</keyword>
<evidence type="ECO:0000313" key="2">
    <source>
        <dbReference type="Proteomes" id="UP001198571"/>
    </source>
</evidence>
<reference evidence="1 2" key="1">
    <citation type="submission" date="2020-07" db="EMBL/GenBank/DDBJ databases">
        <title>Pseudogemmobacter sp. nov., isolated from poultry manure in Taiwan.</title>
        <authorList>
            <person name="Lin S.-Y."/>
            <person name="Tang Y.-S."/>
            <person name="Young C.-C."/>
        </authorList>
    </citation>
    <scope>NUCLEOTIDE SEQUENCE [LARGE SCALE GENOMIC DNA]</scope>
    <source>
        <strain evidence="1 2">CC-YST710</strain>
    </source>
</reference>
<organism evidence="1 2">
    <name type="scientific">Pseudogemmobacter faecipullorum</name>
    <dbReference type="NCBI Taxonomy" id="2755041"/>
    <lineage>
        <taxon>Bacteria</taxon>
        <taxon>Pseudomonadati</taxon>
        <taxon>Pseudomonadota</taxon>
        <taxon>Alphaproteobacteria</taxon>
        <taxon>Rhodobacterales</taxon>
        <taxon>Paracoccaceae</taxon>
        <taxon>Pseudogemmobacter</taxon>
    </lineage>
</organism>
<dbReference type="RefSeq" id="WP_226934318.1">
    <property type="nucleotide sequence ID" value="NZ_JACDXX010000004.1"/>
</dbReference>